<dbReference type="AlphaFoldDB" id="K1PJT1"/>
<dbReference type="PANTHER" id="PTHR31751:SF42">
    <property type="entry name" value="PROTEIN CBG10204"/>
    <property type="match status" value="1"/>
</dbReference>
<reference evidence="1" key="1">
    <citation type="journal article" date="2012" name="Nature">
        <title>The oyster genome reveals stress adaptation and complexity of shell formation.</title>
        <authorList>
            <person name="Zhang G."/>
            <person name="Fang X."/>
            <person name="Guo X."/>
            <person name="Li L."/>
            <person name="Luo R."/>
            <person name="Xu F."/>
            <person name="Yang P."/>
            <person name="Zhang L."/>
            <person name="Wang X."/>
            <person name="Qi H."/>
            <person name="Xiong Z."/>
            <person name="Que H."/>
            <person name="Xie Y."/>
            <person name="Holland P.W."/>
            <person name="Paps J."/>
            <person name="Zhu Y."/>
            <person name="Wu F."/>
            <person name="Chen Y."/>
            <person name="Wang J."/>
            <person name="Peng C."/>
            <person name="Meng J."/>
            <person name="Yang L."/>
            <person name="Liu J."/>
            <person name="Wen B."/>
            <person name="Zhang N."/>
            <person name="Huang Z."/>
            <person name="Zhu Q."/>
            <person name="Feng Y."/>
            <person name="Mount A."/>
            <person name="Hedgecock D."/>
            <person name="Xu Z."/>
            <person name="Liu Y."/>
            <person name="Domazet-Loso T."/>
            <person name="Du Y."/>
            <person name="Sun X."/>
            <person name="Zhang S."/>
            <person name="Liu B."/>
            <person name="Cheng P."/>
            <person name="Jiang X."/>
            <person name="Li J."/>
            <person name="Fan D."/>
            <person name="Wang W."/>
            <person name="Fu W."/>
            <person name="Wang T."/>
            <person name="Wang B."/>
            <person name="Zhang J."/>
            <person name="Peng Z."/>
            <person name="Li Y."/>
            <person name="Li N."/>
            <person name="Wang J."/>
            <person name="Chen M."/>
            <person name="He Y."/>
            <person name="Tan F."/>
            <person name="Song X."/>
            <person name="Zheng Q."/>
            <person name="Huang R."/>
            <person name="Yang H."/>
            <person name="Du X."/>
            <person name="Chen L."/>
            <person name="Yang M."/>
            <person name="Gaffney P.M."/>
            <person name="Wang S."/>
            <person name="Luo L."/>
            <person name="She Z."/>
            <person name="Ming Y."/>
            <person name="Huang W."/>
            <person name="Zhang S."/>
            <person name="Huang B."/>
            <person name="Zhang Y."/>
            <person name="Qu T."/>
            <person name="Ni P."/>
            <person name="Miao G."/>
            <person name="Wang J."/>
            <person name="Wang Q."/>
            <person name="Steinberg C.E."/>
            <person name="Wang H."/>
            <person name="Li N."/>
            <person name="Qian L."/>
            <person name="Zhang G."/>
            <person name="Li Y."/>
            <person name="Yang H."/>
            <person name="Liu X."/>
            <person name="Wang J."/>
            <person name="Yin Y."/>
            <person name="Wang J."/>
        </authorList>
    </citation>
    <scope>NUCLEOTIDE SEQUENCE [LARGE SCALE GENOMIC DNA]</scope>
    <source>
        <strain evidence="1">05x7-T-G4-1.051#20</strain>
    </source>
</reference>
<dbReference type="PANTHER" id="PTHR31751">
    <property type="entry name" value="SI:CH211-108C17.2-RELATED-RELATED"/>
    <property type="match status" value="1"/>
</dbReference>
<protein>
    <submittedName>
        <fullName evidence="1">Uncharacterized protein</fullName>
    </submittedName>
</protein>
<dbReference type="EMBL" id="JH816897">
    <property type="protein sequence ID" value="EKC19129.1"/>
    <property type="molecule type" value="Genomic_DNA"/>
</dbReference>
<proteinExistence type="predicted"/>
<dbReference type="HOGENOM" id="CLU_1612410_0_0_1"/>
<dbReference type="InParanoid" id="K1PJT1"/>
<organism evidence="1">
    <name type="scientific">Magallana gigas</name>
    <name type="common">Pacific oyster</name>
    <name type="synonym">Crassostrea gigas</name>
    <dbReference type="NCBI Taxonomy" id="29159"/>
    <lineage>
        <taxon>Eukaryota</taxon>
        <taxon>Metazoa</taxon>
        <taxon>Spiralia</taxon>
        <taxon>Lophotrochozoa</taxon>
        <taxon>Mollusca</taxon>
        <taxon>Bivalvia</taxon>
        <taxon>Autobranchia</taxon>
        <taxon>Pteriomorphia</taxon>
        <taxon>Ostreida</taxon>
        <taxon>Ostreoidea</taxon>
        <taxon>Ostreidae</taxon>
        <taxon>Magallana</taxon>
    </lineage>
</organism>
<gene>
    <name evidence="1" type="ORF">CGI_10009669</name>
</gene>
<accession>K1PJT1</accession>
<sequence>MAETRERMRSFEDLGADGVIKWLKERDIFTTSHWSRCEGPDEERPPSVVHDVRGITSFRSAEELNGQNIQTNTIKDYFDVWHLANGISKKFEAASKKRDCADTRSWIKSSVNHCYWVAASCGEDGYLKEQKWTLLTEYVTNKHERCEHGVLEEDRLWIKEGNCRY</sequence>
<evidence type="ECO:0000313" key="1">
    <source>
        <dbReference type="EMBL" id="EKC19129.1"/>
    </source>
</evidence>
<name>K1PJT1_MAGGI</name>